<feature type="region of interest" description="Disordered" evidence="1">
    <location>
        <begin position="315"/>
        <end position="341"/>
    </location>
</feature>
<name>A0A8U0P4M7_SALNM</name>
<keyword evidence="2" id="KW-0812">Transmembrane</keyword>
<evidence type="ECO:0000313" key="3">
    <source>
        <dbReference type="Proteomes" id="UP000808372"/>
    </source>
</evidence>
<reference evidence="4" key="1">
    <citation type="submission" date="2025-08" db="UniProtKB">
        <authorList>
            <consortium name="RefSeq"/>
        </authorList>
    </citation>
    <scope>IDENTIFICATION</scope>
    <source>
        <tissue evidence="4">White muscle</tissue>
    </source>
</reference>
<gene>
    <name evidence="4" type="primary">LOC120018254</name>
</gene>
<organism evidence="3 4">
    <name type="scientific">Salvelinus namaycush</name>
    <name type="common">Lake trout</name>
    <name type="synonym">Salmo namaycush</name>
    <dbReference type="NCBI Taxonomy" id="8040"/>
    <lineage>
        <taxon>Eukaryota</taxon>
        <taxon>Metazoa</taxon>
        <taxon>Chordata</taxon>
        <taxon>Craniata</taxon>
        <taxon>Vertebrata</taxon>
        <taxon>Euteleostomi</taxon>
        <taxon>Actinopterygii</taxon>
        <taxon>Neopterygii</taxon>
        <taxon>Teleostei</taxon>
        <taxon>Protacanthopterygii</taxon>
        <taxon>Salmoniformes</taxon>
        <taxon>Salmonidae</taxon>
        <taxon>Salmoninae</taxon>
        <taxon>Salvelinus</taxon>
    </lineage>
</organism>
<dbReference type="GeneID" id="120018254"/>
<dbReference type="RefSeq" id="XP_038817279.1">
    <property type="nucleotide sequence ID" value="XM_038961351.1"/>
</dbReference>
<evidence type="ECO:0000313" key="4">
    <source>
        <dbReference type="RefSeq" id="XP_038817279.1"/>
    </source>
</evidence>
<accession>A0A8U0P4M7</accession>
<dbReference type="KEGG" id="snh:120018254"/>
<proteinExistence type="predicted"/>
<protein>
    <submittedName>
        <fullName evidence="4">FRAS1-related extracellular matrix protein 2-like</fullName>
    </submittedName>
</protein>
<keyword evidence="2" id="KW-1133">Transmembrane helix</keyword>
<feature type="compositionally biased region" description="Polar residues" evidence="1">
    <location>
        <begin position="317"/>
        <end position="331"/>
    </location>
</feature>
<keyword evidence="3" id="KW-1185">Reference proteome</keyword>
<sequence>MLLLSKRTLWLSDGSMGFGQESDTAFSQGDMIYGRVMVDPVQNLGDSFICNIEKVFLCTGADGYVPKYNPNNNEYGCLADAPSLLYRFKIIDKAQPETQARLFGNVGFRALLAVDDPQALALVRQPGSDGFSMDSTALFQVSAGREWFIHTIYTVRSRENANRGIGKRSLEYHTLIQHSSMAAGGHSLTQHSSMDRETQRQTMAAGGLSLSQSQSRSKRSANGVPDLTEDIGLDNNRGTNILHISLDLSRQRRTSPDREVLTRGVVPRELNHPVESEDSLVLIIGILVGLLLTILIIIVIVLTVRSRQEKKKMEVPTATSCSTEPMMTSGFTSGGLDSSEV</sequence>
<evidence type="ECO:0000256" key="1">
    <source>
        <dbReference type="SAM" id="MobiDB-lite"/>
    </source>
</evidence>
<dbReference type="AlphaFoldDB" id="A0A8U0P4M7"/>
<feature type="transmembrane region" description="Helical" evidence="2">
    <location>
        <begin position="280"/>
        <end position="304"/>
    </location>
</feature>
<feature type="region of interest" description="Disordered" evidence="1">
    <location>
        <begin position="185"/>
        <end position="230"/>
    </location>
</feature>
<dbReference type="Proteomes" id="UP000808372">
    <property type="component" value="Chromosome 23"/>
</dbReference>
<evidence type="ECO:0000256" key="2">
    <source>
        <dbReference type="SAM" id="Phobius"/>
    </source>
</evidence>
<feature type="compositionally biased region" description="Low complexity" evidence="1">
    <location>
        <begin position="204"/>
        <end position="215"/>
    </location>
</feature>
<keyword evidence="2" id="KW-0472">Membrane</keyword>